<dbReference type="Proteomes" id="UP000241365">
    <property type="component" value="Segment"/>
</dbReference>
<evidence type="ECO:0000313" key="2">
    <source>
        <dbReference type="Proteomes" id="UP000241365"/>
    </source>
</evidence>
<organism evidence="1 2">
    <name type="scientific">Powai lake megavirus</name>
    <dbReference type="NCBI Taxonomy" id="1842663"/>
    <lineage>
        <taxon>Viruses</taxon>
        <taxon>Varidnaviria</taxon>
        <taxon>Bamfordvirae</taxon>
        <taxon>Nucleocytoviricota</taxon>
        <taxon>Megaviricetes</taxon>
        <taxon>Imitervirales</taxon>
        <taxon>Mimiviridae</taxon>
        <taxon>Megamimivirinae</taxon>
        <taxon>Megavirus</taxon>
        <taxon>Megavirus powaiense</taxon>
    </lineage>
</organism>
<keyword evidence="2" id="KW-1185">Reference proteome</keyword>
<name>A0A167RR45_9VIRU</name>
<dbReference type="KEGG" id="vg:80513489"/>
<proteinExistence type="predicted"/>
<dbReference type="RefSeq" id="YP_010776878.1">
    <property type="nucleotide sequence ID" value="NC_075034.1"/>
</dbReference>
<protein>
    <submittedName>
        <fullName evidence="1">Uncharacterized protein</fullName>
    </submittedName>
</protein>
<sequence>MSYTKIKKDKYIKIKIDAENYTSSNKCFIDFIYDKTTDKISETKYINNFCVKIKHGNQYTTKIPLASFIVDITLKIGLWNCYEYHFYMLKRQYHDHLNIKFVDGGKYPIVYINDILATSRKDLSCTLF</sequence>
<accession>A0A167RR45</accession>
<reference evidence="1 2" key="1">
    <citation type="journal article" date="2016" name="Genome Announc.">
        <title>Complete Genome Sequence of a New Megavirus Family Member Isolated from an Inland Water Lake for the First Time in India.</title>
        <authorList>
            <person name="Chatterjee A."/>
            <person name="Ali F."/>
            <person name="Bange D."/>
            <person name="Kondabagil K."/>
        </authorList>
    </citation>
    <scope>NUCLEOTIDE SEQUENCE [LARGE SCALE GENOMIC DNA]</scope>
    <source>
        <strain evidence="1">1</strain>
    </source>
</reference>
<dbReference type="GeneID" id="80513489"/>
<dbReference type="EMBL" id="KU877344">
    <property type="protein sequence ID" value="ANB51127.1"/>
    <property type="molecule type" value="Genomic_DNA"/>
</dbReference>
<evidence type="ECO:0000313" key="1">
    <source>
        <dbReference type="EMBL" id="ANB51127.1"/>
    </source>
</evidence>